<reference evidence="1 2" key="1">
    <citation type="submission" date="2014-12" db="EMBL/GenBank/DDBJ databases">
        <title>Draft genome sequences of 10 type strains of Lactococcus.</title>
        <authorList>
            <person name="Sun Z."/>
            <person name="Zhong Z."/>
            <person name="Liu W."/>
            <person name="Zhang W."/>
            <person name="Zhang H."/>
        </authorList>
    </citation>
    <scope>NUCLEOTIDE SEQUENCE [LARGE SCALE GENOMIC DNA]</scope>
    <source>
        <strain evidence="1 2">JCM 16395</strain>
    </source>
</reference>
<dbReference type="AlphaFoldDB" id="A0A2A5RID7"/>
<name>A0A2A5RID7_9LACT</name>
<gene>
    <name evidence="1" type="ORF">RT41_GL000620</name>
</gene>
<dbReference type="Proteomes" id="UP000218181">
    <property type="component" value="Unassembled WGS sequence"/>
</dbReference>
<accession>A0A2A5RID7</accession>
<sequence>MTISDINFLIKLQKELNTQDTLNQSDPKYWVIASSIFQDSPACCGDYYSIVHNCGIVVPRKKTKEELIPELIEYLNEMYNEDKLRFAYAKEIYTFAIFDSNDREELDIEFPPVSLTTIIEPDSFEEFLLQVSELTKSNISLSEEAEKLVIYPDAVYLTQIDAEKHPKENSSHFDAKAHTYANTALGSPRYECLIKLLQTTNFQKLK</sequence>
<dbReference type="EMBL" id="JXJU01000018">
    <property type="protein sequence ID" value="PCR98881.1"/>
    <property type="molecule type" value="Genomic_DNA"/>
</dbReference>
<comment type="caution">
    <text evidence="1">The sequence shown here is derived from an EMBL/GenBank/DDBJ whole genome shotgun (WGS) entry which is preliminary data.</text>
</comment>
<evidence type="ECO:0000313" key="2">
    <source>
        <dbReference type="Proteomes" id="UP000218181"/>
    </source>
</evidence>
<evidence type="ECO:0000313" key="1">
    <source>
        <dbReference type="EMBL" id="PCR98881.1"/>
    </source>
</evidence>
<dbReference type="OrthoDB" id="2896613at2"/>
<protein>
    <submittedName>
        <fullName evidence="1">Uncharacterized protein</fullName>
    </submittedName>
</protein>
<dbReference type="RefSeq" id="WP_054639903.1">
    <property type="nucleotide sequence ID" value="NZ_BBAL01000015.1"/>
</dbReference>
<organism evidence="1 2">
    <name type="scientific">Lactococcus fujiensis JCM 16395</name>
    <dbReference type="NCBI Taxonomy" id="1291764"/>
    <lineage>
        <taxon>Bacteria</taxon>
        <taxon>Bacillati</taxon>
        <taxon>Bacillota</taxon>
        <taxon>Bacilli</taxon>
        <taxon>Lactobacillales</taxon>
        <taxon>Streptococcaceae</taxon>
        <taxon>Lactococcus</taxon>
    </lineage>
</organism>
<keyword evidence="2" id="KW-1185">Reference proteome</keyword>
<proteinExistence type="predicted"/>